<dbReference type="SUPFAM" id="SSF48592">
    <property type="entry name" value="GroEL equatorial domain-like"/>
    <property type="match status" value="1"/>
</dbReference>
<dbReference type="AlphaFoldDB" id="A0A3R5V1X7"/>
<protein>
    <submittedName>
        <fullName evidence="4">60-kDa chaperonin</fullName>
    </submittedName>
</protein>
<proteinExistence type="inferred from homology"/>
<dbReference type="InterPro" id="IPR027409">
    <property type="entry name" value="GroEL-like_apical_dom_sf"/>
</dbReference>
<reference evidence="4" key="1">
    <citation type="journal article" date="2019" name="Genome Biol. Evol.">
        <title>Plastid Genomes and Proteins Illuminate the Evolution of Eustigmatophyte Algae and Their Bacterial Endosymbionts.</title>
        <authorList>
            <person name="Sevcikova T."/>
            <person name="Yurchenko T."/>
            <person name="Fawley K.P."/>
            <person name="Amaral R."/>
            <person name="Strnad H."/>
            <person name="Santos L.M."/>
            <person name="Fawley M.W."/>
            <person name="Elias M."/>
        </authorList>
    </citation>
    <scope>NUCLEOTIDE SEQUENCE</scope>
</reference>
<dbReference type="SUPFAM" id="SSF54849">
    <property type="entry name" value="GroEL-intermediate domain like"/>
    <property type="match status" value="1"/>
</dbReference>
<organism evidence="4">
    <name type="scientific">Eustigmatophyceae sp. Mont 10/10-1w</name>
    <dbReference type="NCBI Taxonomy" id="2506145"/>
    <lineage>
        <taxon>Eukaryota</taxon>
        <taxon>Sar</taxon>
        <taxon>Stramenopiles</taxon>
        <taxon>Ochrophyta</taxon>
        <taxon>Eustigmatophyceae</taxon>
    </lineage>
</organism>
<evidence type="ECO:0000256" key="2">
    <source>
        <dbReference type="ARBA" id="ARBA00023186"/>
    </source>
</evidence>
<dbReference type="InterPro" id="IPR001844">
    <property type="entry name" value="Cpn60/GroEL"/>
</dbReference>
<dbReference type="InterPro" id="IPR027410">
    <property type="entry name" value="TCP-1-like_intermed_sf"/>
</dbReference>
<dbReference type="PANTHER" id="PTHR45633">
    <property type="entry name" value="60 KDA HEAT SHOCK PROTEIN, MITOCHONDRIAL"/>
    <property type="match status" value="1"/>
</dbReference>
<evidence type="ECO:0000256" key="1">
    <source>
        <dbReference type="ARBA" id="ARBA00006607"/>
    </source>
</evidence>
<dbReference type="InterPro" id="IPR002423">
    <property type="entry name" value="Cpn60/GroEL/TCP-1"/>
</dbReference>
<comment type="similarity">
    <text evidence="1 3">Belongs to the chaperonin (HSP60) family.</text>
</comment>
<keyword evidence="2" id="KW-0143">Chaperone</keyword>
<dbReference type="RefSeq" id="YP_009550825.1">
    <property type="nucleotide sequence ID" value="NC_040297.1"/>
</dbReference>
<accession>A0A3R5V1X7</accession>
<dbReference type="PRINTS" id="PR00298">
    <property type="entry name" value="CHAPERONIN60"/>
</dbReference>
<dbReference type="SUPFAM" id="SSF52029">
    <property type="entry name" value="GroEL apical domain-like"/>
    <property type="match status" value="1"/>
</dbReference>
<dbReference type="GO" id="GO:0042026">
    <property type="term" value="P:protein refolding"/>
    <property type="evidence" value="ECO:0007669"/>
    <property type="project" value="InterPro"/>
</dbReference>
<gene>
    <name evidence="4" type="primary">groEL</name>
</gene>
<evidence type="ECO:0000313" key="4">
    <source>
        <dbReference type="EMBL" id="QAA11755.1"/>
    </source>
</evidence>
<geneLocation type="plastid" evidence="4"/>
<dbReference type="GO" id="GO:0005524">
    <property type="term" value="F:ATP binding"/>
    <property type="evidence" value="ECO:0007669"/>
    <property type="project" value="InterPro"/>
</dbReference>
<dbReference type="Gene3D" id="3.50.7.10">
    <property type="entry name" value="GroEL"/>
    <property type="match status" value="1"/>
</dbReference>
<dbReference type="FunFam" id="3.50.7.10:FF:000001">
    <property type="entry name" value="60 kDa chaperonin"/>
    <property type="match status" value="1"/>
</dbReference>
<dbReference type="Gene3D" id="3.30.260.10">
    <property type="entry name" value="TCP-1-like chaperonin intermediate domain"/>
    <property type="match status" value="1"/>
</dbReference>
<dbReference type="InterPro" id="IPR027413">
    <property type="entry name" value="GROEL-like_equatorial_sf"/>
</dbReference>
<sequence>MKSYLAGKVIQFNEVQNHLIDGIKLIYRLINETYGPIGKNILIDSTKTTNLELCNKGSRVVSQLKTRDKNKNLVILLLQDSFQKINNVSGDGSKTFFLITSSVILNGFKHIANRVDTSQINIGIQQTLDYSLILLSEKAEPIQNKDVWYKTISQFMPNEDNINSMIKQIFENIGKAGRIKLDLTPGYRTSVEIEHGLQINRGYFSPYFVTDSNKMLIEFQNPYILISKQKISLEESQLVRILELLIHTKRPLIIFSPEIEEEALSTLILNKINGIIDLAYVKIPILFGSDRNTLEDLSVYTGAKIISNYTQWKLFTLNNLGEAKRVLITKTKTAIWSDNPINNKLINERSKFIKNQLISTNSIYENEKLEDRYKNFNTSNAILKIGGVTDLETEELKSRVENGLVQLKGCLYDGILPGGVINYALINEEVENWSRANLYGEGLIGSKLVINSFLKPFQALLNQERLRKGLFSNVSSDDKSNEIYRQKIIDYQSVKKSINEFITEKNNIESFKNIKIQIQTTSSLSQSILSIGHFII</sequence>
<dbReference type="GO" id="GO:0140662">
    <property type="term" value="F:ATP-dependent protein folding chaperone"/>
    <property type="evidence" value="ECO:0007669"/>
    <property type="project" value="InterPro"/>
</dbReference>
<dbReference type="Pfam" id="PF00118">
    <property type="entry name" value="Cpn60_TCP1"/>
    <property type="match status" value="1"/>
</dbReference>
<keyword evidence="4" id="KW-0934">Plastid</keyword>
<dbReference type="GeneID" id="38947914"/>
<evidence type="ECO:0000256" key="3">
    <source>
        <dbReference type="RuleBase" id="RU000418"/>
    </source>
</evidence>
<dbReference type="SMR" id="A0A3R5V1X7"/>
<dbReference type="EMBL" id="MK281455">
    <property type="protein sequence ID" value="QAA11755.1"/>
    <property type="molecule type" value="Genomic_DNA"/>
</dbReference>
<name>A0A3R5V1X7_9STRA</name>
<dbReference type="Gene3D" id="1.10.560.10">
    <property type="entry name" value="GroEL-like equatorial domain"/>
    <property type="match status" value="1"/>
</dbReference>